<accession>A0A560CDY0</accession>
<name>A0A560CDY0_AZOBR</name>
<protein>
    <submittedName>
        <fullName evidence="1">Uncharacterized protein</fullName>
    </submittedName>
</protein>
<evidence type="ECO:0000313" key="2">
    <source>
        <dbReference type="Proteomes" id="UP000318529"/>
    </source>
</evidence>
<gene>
    <name evidence="1" type="ORF">FBZ83_106245</name>
</gene>
<proteinExistence type="predicted"/>
<comment type="caution">
    <text evidence="1">The sequence shown here is derived from an EMBL/GenBank/DDBJ whole genome shotgun (WGS) entry which is preliminary data.</text>
</comment>
<organism evidence="1 2">
    <name type="scientific">Azospirillum brasilense</name>
    <dbReference type="NCBI Taxonomy" id="192"/>
    <lineage>
        <taxon>Bacteria</taxon>
        <taxon>Pseudomonadati</taxon>
        <taxon>Pseudomonadota</taxon>
        <taxon>Alphaproteobacteria</taxon>
        <taxon>Rhodospirillales</taxon>
        <taxon>Azospirillaceae</taxon>
        <taxon>Azospirillum</taxon>
    </lineage>
</organism>
<evidence type="ECO:0000313" key="1">
    <source>
        <dbReference type="EMBL" id="TWA83062.1"/>
    </source>
</evidence>
<reference evidence="1 2" key="1">
    <citation type="submission" date="2019-06" db="EMBL/GenBank/DDBJ databases">
        <title>Genomic Encyclopedia of Type Strains, Phase IV (KMG-V): Genome sequencing to study the core and pangenomes of soil and plant-associated prokaryotes.</title>
        <authorList>
            <person name="Whitman W."/>
        </authorList>
    </citation>
    <scope>NUCLEOTIDE SEQUENCE [LARGE SCALE GENOMIC DNA]</scope>
    <source>
        <strain evidence="1 2">BR 11650</strain>
    </source>
</reference>
<dbReference type="AlphaFoldDB" id="A0A560CDY0"/>
<dbReference type="Proteomes" id="UP000318529">
    <property type="component" value="Unassembled WGS sequence"/>
</dbReference>
<dbReference type="EMBL" id="VITH01000006">
    <property type="protein sequence ID" value="TWA83062.1"/>
    <property type="molecule type" value="Genomic_DNA"/>
</dbReference>
<sequence>MPKDLQTFVQEPWKAVTALKRGIVGTAKTTIR</sequence>